<organism evidence="1 2">
    <name type="scientific">Gossypium darwinii</name>
    <name type="common">Darwin's cotton</name>
    <name type="synonym">Gossypium barbadense var. darwinii</name>
    <dbReference type="NCBI Taxonomy" id="34276"/>
    <lineage>
        <taxon>Eukaryota</taxon>
        <taxon>Viridiplantae</taxon>
        <taxon>Streptophyta</taxon>
        <taxon>Embryophyta</taxon>
        <taxon>Tracheophyta</taxon>
        <taxon>Spermatophyta</taxon>
        <taxon>Magnoliopsida</taxon>
        <taxon>eudicotyledons</taxon>
        <taxon>Gunneridae</taxon>
        <taxon>Pentapetalae</taxon>
        <taxon>rosids</taxon>
        <taxon>malvids</taxon>
        <taxon>Malvales</taxon>
        <taxon>Malvaceae</taxon>
        <taxon>Malvoideae</taxon>
        <taxon>Gossypium</taxon>
    </lineage>
</organism>
<gene>
    <name evidence="1" type="ORF">ES288_A09G147000v1</name>
</gene>
<keyword evidence="2" id="KW-1185">Reference proteome</keyword>
<accession>A0A5D2F8S8</accession>
<reference evidence="1 2" key="1">
    <citation type="submission" date="2019-06" db="EMBL/GenBank/DDBJ databases">
        <title>WGS assembly of Gossypium darwinii.</title>
        <authorList>
            <person name="Chen Z.J."/>
            <person name="Sreedasyam A."/>
            <person name="Ando A."/>
            <person name="Song Q."/>
            <person name="De L."/>
            <person name="Hulse-Kemp A."/>
            <person name="Ding M."/>
            <person name="Ye W."/>
            <person name="Kirkbride R."/>
            <person name="Jenkins J."/>
            <person name="Plott C."/>
            <person name="Lovell J."/>
            <person name="Lin Y.-M."/>
            <person name="Vaughn R."/>
            <person name="Liu B."/>
            <person name="Li W."/>
            <person name="Simpson S."/>
            <person name="Scheffler B."/>
            <person name="Saski C."/>
            <person name="Grover C."/>
            <person name="Hu G."/>
            <person name="Conover J."/>
            <person name="Carlson J."/>
            <person name="Shu S."/>
            <person name="Boston L."/>
            <person name="Williams M."/>
            <person name="Peterson D."/>
            <person name="Mcgee K."/>
            <person name="Jones D."/>
            <person name="Wendel J."/>
            <person name="Stelly D."/>
            <person name="Grimwood J."/>
            <person name="Schmutz J."/>
        </authorList>
    </citation>
    <scope>NUCLEOTIDE SEQUENCE [LARGE SCALE GENOMIC DNA]</scope>
    <source>
        <strain evidence="1">1808015.09</strain>
    </source>
</reference>
<dbReference type="Proteomes" id="UP000323506">
    <property type="component" value="Chromosome A09"/>
</dbReference>
<protein>
    <submittedName>
        <fullName evidence="1">Uncharacterized protein</fullName>
    </submittedName>
</protein>
<dbReference type="EMBL" id="CM017696">
    <property type="protein sequence ID" value="TYH02517.1"/>
    <property type="molecule type" value="Genomic_DNA"/>
</dbReference>
<sequence length="93" mass="10201">MILYFLILRFYFSSCVILLCMNGYASTPCILVLCLCSMHPCFQSAQISAAIEKEKEVHKTLKIYNVDGAACGLVAGVIAKKYMGTLDLQGSLI</sequence>
<dbReference type="AlphaFoldDB" id="A0A5D2F8S8"/>
<proteinExistence type="predicted"/>
<name>A0A5D2F8S8_GOSDA</name>
<evidence type="ECO:0000313" key="2">
    <source>
        <dbReference type="Proteomes" id="UP000323506"/>
    </source>
</evidence>
<evidence type="ECO:0000313" key="1">
    <source>
        <dbReference type="EMBL" id="TYH02517.1"/>
    </source>
</evidence>